<dbReference type="AlphaFoldDB" id="A0A2N0VF52"/>
<evidence type="ECO:0000313" key="2">
    <source>
        <dbReference type="Proteomes" id="UP000233398"/>
    </source>
</evidence>
<protein>
    <submittedName>
        <fullName evidence="1">Uncharacterized protein</fullName>
    </submittedName>
</protein>
<dbReference type="CDD" id="cd02859">
    <property type="entry name" value="E_set_AMPKbeta_like_N"/>
    <property type="match status" value="1"/>
</dbReference>
<dbReference type="EMBL" id="PISP01000005">
    <property type="protein sequence ID" value="PKD42817.1"/>
    <property type="molecule type" value="Genomic_DNA"/>
</dbReference>
<dbReference type="SUPFAM" id="SSF81296">
    <property type="entry name" value="E set domains"/>
    <property type="match status" value="1"/>
</dbReference>
<comment type="caution">
    <text evidence="1">The sequence shown here is derived from an EMBL/GenBank/DDBJ whole genome shotgun (WGS) entry which is preliminary data.</text>
</comment>
<proteinExistence type="predicted"/>
<accession>A0A2N0VF52</accession>
<organism evidence="1 2">
    <name type="scientific">Rhodohalobacter barkolensis</name>
    <dbReference type="NCBI Taxonomy" id="2053187"/>
    <lineage>
        <taxon>Bacteria</taxon>
        <taxon>Pseudomonadati</taxon>
        <taxon>Balneolota</taxon>
        <taxon>Balneolia</taxon>
        <taxon>Balneolales</taxon>
        <taxon>Balneolaceae</taxon>
        <taxon>Rhodohalobacter</taxon>
    </lineage>
</organism>
<evidence type="ECO:0000313" key="1">
    <source>
        <dbReference type="EMBL" id="PKD42817.1"/>
    </source>
</evidence>
<reference evidence="1 2" key="1">
    <citation type="submission" date="2017-11" db="EMBL/GenBank/DDBJ databases">
        <title>Rhodohalobacter 15182 sp. nov., isolated from a salt lake.</title>
        <authorList>
            <person name="Han S."/>
        </authorList>
    </citation>
    <scope>NUCLEOTIDE SEQUENCE [LARGE SCALE GENOMIC DNA]</scope>
    <source>
        <strain evidence="1 2">15182</strain>
    </source>
</reference>
<keyword evidence="2" id="KW-1185">Reference proteome</keyword>
<dbReference type="Gene3D" id="2.60.40.10">
    <property type="entry name" value="Immunoglobulins"/>
    <property type="match status" value="1"/>
</dbReference>
<dbReference type="Proteomes" id="UP000233398">
    <property type="component" value="Unassembled WGS sequence"/>
</dbReference>
<name>A0A2N0VF52_9BACT</name>
<sequence>MIKWLPAVILLALIPLTGLSQSLDKILLLDSRTGYTTNSYLNPMLSEWNRDMNTGYSTLTPMGNIFLSSGNFSSDLTAGASYSKFLDDNDDWSSLFMLLNSNYRLNDRFSAGIETGGSYYSTLVDRSILWIQPVLSFSPSLFTKINLKAGSSFRKESGDIDTESSGFEQFNNYSIEFETWPTFKWQLRAGIFGDLDNPAESLGARISSDFNISRNWNLNLRTGLERYRFQIVTDGGGGGGFPPVGGPGNEDTKEDEADILFRGSAGIKYQVNPTLEMSVNTDYLNYLSTITEESVSDIHASIGFRVTLFNSNRHTSGANVELSQNGSQTILLNLKYSGDGQLYIVGDFNDWEKPGIPLSKQRKSRFVAQLSLEAGAYEYKILLIEDGEEKWLELSEDTFTVSDGFGGENGLIFID</sequence>
<gene>
    <name evidence="1" type="ORF">CWD77_13265</name>
</gene>
<dbReference type="InterPro" id="IPR013783">
    <property type="entry name" value="Ig-like_fold"/>
</dbReference>
<dbReference type="InterPro" id="IPR014756">
    <property type="entry name" value="Ig_E-set"/>
</dbReference>